<dbReference type="InterPro" id="IPR038801">
    <property type="entry name" value="TAF1C"/>
</dbReference>
<dbReference type="PANTHER" id="PTHR15319:SF1">
    <property type="entry name" value="TATA BOX-BINDING PROTEIN-ASSOCIATED FACTOR RNA POLYMERASE I SUBUNIT C"/>
    <property type="match status" value="1"/>
</dbReference>
<dbReference type="SUPFAM" id="SSF50978">
    <property type="entry name" value="WD40 repeat-like"/>
    <property type="match status" value="1"/>
</dbReference>
<feature type="non-terminal residue" evidence="4">
    <location>
        <position position="874"/>
    </location>
</feature>
<name>A0A7L1MX29_RHICY</name>
<dbReference type="Pfam" id="PF20642">
    <property type="entry name" value="TAF1C_HB"/>
    <property type="match status" value="1"/>
</dbReference>
<evidence type="ECO:0000313" key="5">
    <source>
        <dbReference type="Proteomes" id="UP000565785"/>
    </source>
</evidence>
<dbReference type="InterPro" id="IPR049087">
    <property type="entry name" value="TAF1C_beta-prop"/>
</dbReference>
<feature type="domain" description="TAF1C beta-propeller" evidence="2">
    <location>
        <begin position="289"/>
        <end position="428"/>
    </location>
</feature>
<feature type="compositionally biased region" description="Low complexity" evidence="1">
    <location>
        <begin position="829"/>
        <end position="864"/>
    </location>
</feature>
<sequence>MEFPAALFPAYFGTGPPREGLGLAPAAGWGEHGQVLEAGLGRRQIETSFVPRRGGKGESWEPTDAAAVPLLPPNAGCLIPLLTPRDVIYRGIFHRKLRRVRSEATLDFTKQLSHFFVDHPEDAFGTLGQLLHQNFYLGNSSLGKQARECTIRMTALMEEIDRLDARRGCPQQYPVSRLRWFSHFCRDWLFEVPLGLLADNVHEELLLQWADLLFDDSLTGGALTWLPSEDMGAHMGCLVYPGGQSMNHLYFQDVVLEELPRAQGPPVHFELNGRIRQVAAACVDGEDFVGIRSDYHCGVWRVPGRMEAAPSPLQVIRTNVPASCLTVSPHLPGELAVCTQSGTLYLWNVETGLQRLRHDPHTMFFRDQSPWRWSDFTAHPRILSYADRTGLQCLDSRAPERCHFDLFKVGEEACCQQNERVMLPMYLGKAHPSQHLVTTQFSVYVLDERLPMVPLLKWEHMMKAPPLFACLIPGDPGRSHKVLLSTSRTQELLLLQYRGKMWGWGSQSACQLAGPPQKLHSITSCLQHLPTQLPHHHRLLQQRLGAPAAGLSAALHEDQIQESLLVFQLSEAGDVFCQRLTHEAMQPPQQLVPTSGDETPAAPGSSPLPAAALRYRHWLKAFSKGCGEHPQRPTFSQKRLFTRKELKYLVEPSALHQRARQQLHQAMQEGGCIQHWDILAAQTPPVPQPREPAEGPDTLSARLTAAWSGDWCHWWEERSSFNMVQRQRALRERRRRQKRARGRRSLSASFTSSLTYQSDLSDTGPSLPLSPSTLTLEPASSSPPSPVPDEALLSSQSLQCRGIPKERRKMLRDYLSVCVEGYPELLEPASSQPSIALSQSQPPIPSSQSQPSTQLSYSQTSSLPSRRKRPRMGF</sequence>
<dbReference type="PANTHER" id="PTHR15319">
    <property type="entry name" value="TATA BOX-BINDING PROTEIN ASSOCIATED FACTOR RNA POLYMERASE I SUBUNIT C"/>
    <property type="match status" value="1"/>
</dbReference>
<reference evidence="4 5" key="1">
    <citation type="submission" date="2019-09" db="EMBL/GenBank/DDBJ databases">
        <title>Bird 10,000 Genomes (B10K) Project - Family phase.</title>
        <authorList>
            <person name="Zhang G."/>
        </authorList>
    </citation>
    <scope>NUCLEOTIDE SEQUENCE [LARGE SCALE GENOMIC DNA]</scope>
    <source>
        <strain evidence="4">B10K-DU-002-35</strain>
        <tissue evidence="4">Muscle</tissue>
    </source>
</reference>
<comment type="caution">
    <text evidence="4">The sequence shown here is derived from an EMBL/GenBank/DDBJ whole genome shotgun (WGS) entry which is preliminary data.</text>
</comment>
<feature type="region of interest" description="Disordered" evidence="1">
    <location>
        <begin position="829"/>
        <end position="874"/>
    </location>
</feature>
<feature type="domain" description="TAF1C helical bundle" evidence="3">
    <location>
        <begin position="539"/>
        <end position="753"/>
    </location>
</feature>
<gene>
    <name evidence="4" type="primary">Taf1c</name>
    <name evidence="4" type="ORF">RHICYA_R05420</name>
</gene>
<dbReference type="OrthoDB" id="2382881at2759"/>
<evidence type="ECO:0000259" key="3">
    <source>
        <dbReference type="Pfam" id="PF20642"/>
    </source>
</evidence>
<feature type="compositionally biased region" description="Low complexity" evidence="1">
    <location>
        <begin position="758"/>
        <end position="780"/>
    </location>
</feature>
<dbReference type="InterPro" id="IPR049090">
    <property type="entry name" value="TAF1C_HB"/>
</dbReference>
<feature type="compositionally biased region" description="Basic residues" evidence="1">
    <location>
        <begin position="865"/>
        <end position="874"/>
    </location>
</feature>
<organism evidence="4 5">
    <name type="scientific">Rhinopomastus cyanomelas</name>
    <name type="common">Common scimitarbill</name>
    <dbReference type="NCBI Taxonomy" id="113115"/>
    <lineage>
        <taxon>Eukaryota</taxon>
        <taxon>Metazoa</taxon>
        <taxon>Chordata</taxon>
        <taxon>Craniata</taxon>
        <taxon>Vertebrata</taxon>
        <taxon>Euteleostomi</taxon>
        <taxon>Archelosauria</taxon>
        <taxon>Archosauria</taxon>
        <taxon>Dinosauria</taxon>
        <taxon>Saurischia</taxon>
        <taxon>Theropoda</taxon>
        <taxon>Coelurosauria</taxon>
        <taxon>Aves</taxon>
        <taxon>Neognathae</taxon>
        <taxon>Neoaves</taxon>
        <taxon>Telluraves</taxon>
        <taxon>Coraciimorphae</taxon>
        <taxon>Bucerotiformes</taxon>
        <taxon>Rhinopomastidae</taxon>
        <taxon>Rhinopomastus</taxon>
    </lineage>
</organism>
<proteinExistence type="predicted"/>
<evidence type="ECO:0000256" key="1">
    <source>
        <dbReference type="SAM" id="MobiDB-lite"/>
    </source>
</evidence>
<evidence type="ECO:0000313" key="4">
    <source>
        <dbReference type="EMBL" id="NXN91862.1"/>
    </source>
</evidence>
<dbReference type="Proteomes" id="UP000565785">
    <property type="component" value="Unassembled WGS sequence"/>
</dbReference>
<feature type="non-terminal residue" evidence="4">
    <location>
        <position position="1"/>
    </location>
</feature>
<accession>A0A7L1MX29</accession>
<dbReference type="AlphaFoldDB" id="A0A7L1MX29"/>
<dbReference type="Pfam" id="PF20641">
    <property type="entry name" value="TAF1C_beta-prop"/>
    <property type="match status" value="1"/>
</dbReference>
<evidence type="ECO:0000259" key="2">
    <source>
        <dbReference type="Pfam" id="PF20641"/>
    </source>
</evidence>
<dbReference type="GO" id="GO:0001164">
    <property type="term" value="F:RNA polymerase I core promoter sequence-specific DNA binding"/>
    <property type="evidence" value="ECO:0007669"/>
    <property type="project" value="TreeGrafter"/>
</dbReference>
<dbReference type="EMBL" id="VXBP01000708">
    <property type="protein sequence ID" value="NXN91862.1"/>
    <property type="molecule type" value="Genomic_DNA"/>
</dbReference>
<protein>
    <submittedName>
        <fullName evidence="4">TAF1C polymerase</fullName>
    </submittedName>
</protein>
<dbReference type="GO" id="GO:0001650">
    <property type="term" value="C:fibrillar center"/>
    <property type="evidence" value="ECO:0007669"/>
    <property type="project" value="TreeGrafter"/>
</dbReference>
<dbReference type="InterPro" id="IPR036322">
    <property type="entry name" value="WD40_repeat_dom_sf"/>
</dbReference>
<feature type="region of interest" description="Disordered" evidence="1">
    <location>
        <begin position="755"/>
        <end position="791"/>
    </location>
</feature>
<keyword evidence="5" id="KW-1185">Reference proteome</keyword>